<gene>
    <name evidence="7" type="ORF">MACJ_000821</name>
</gene>
<evidence type="ECO:0000256" key="2">
    <source>
        <dbReference type="ARBA" id="ARBA00022884"/>
    </source>
</evidence>
<dbReference type="EMBL" id="CP056065">
    <property type="protein sequence ID" value="UKJ88377.2"/>
    <property type="molecule type" value="Genomic_DNA"/>
</dbReference>
<proteinExistence type="predicted"/>
<dbReference type="AlphaFoldDB" id="A0A976QS05"/>
<dbReference type="SUPFAM" id="SSF54928">
    <property type="entry name" value="RNA-binding domain, RBD"/>
    <property type="match status" value="1"/>
</dbReference>
<evidence type="ECO:0000313" key="8">
    <source>
        <dbReference type="Proteomes" id="UP000244803"/>
    </source>
</evidence>
<evidence type="ECO:0000256" key="4">
    <source>
        <dbReference type="PROSITE-ProRule" id="PRU00176"/>
    </source>
</evidence>
<dbReference type="PROSITE" id="PS50102">
    <property type="entry name" value="RRM"/>
    <property type="match status" value="1"/>
</dbReference>
<dbReference type="CDD" id="cd12307">
    <property type="entry name" value="RRM_NIFK_like"/>
    <property type="match status" value="1"/>
</dbReference>
<accession>A0A976QS05</accession>
<evidence type="ECO:0000256" key="3">
    <source>
        <dbReference type="ARBA" id="ARBA00023242"/>
    </source>
</evidence>
<dbReference type="InterPro" id="IPR012677">
    <property type="entry name" value="Nucleotide-bd_a/b_plait_sf"/>
</dbReference>
<name>A0A976QS05_THEOR</name>
<dbReference type="OrthoDB" id="21467at2759"/>
<dbReference type="InterPro" id="IPR035979">
    <property type="entry name" value="RBD_domain_sf"/>
</dbReference>
<comment type="subcellular location">
    <subcellularLocation>
        <location evidence="1">Nucleus</location>
        <location evidence="1">Nucleolus</location>
    </subcellularLocation>
</comment>
<reference evidence="7" key="1">
    <citation type="submission" date="2022-07" db="EMBL/GenBank/DDBJ databases">
        <title>Evaluation of T. orientalis genome assembly methods using nanopore sequencing and analysis of variation between genomes.</title>
        <authorList>
            <person name="Yam J."/>
            <person name="Micallef M.L."/>
            <person name="Liu M."/>
            <person name="Djordjevic S.P."/>
            <person name="Bogema D.R."/>
            <person name="Jenkins C."/>
        </authorList>
    </citation>
    <scope>NUCLEOTIDE SEQUENCE</scope>
    <source>
        <strain evidence="7">Fish Creek</strain>
    </source>
</reference>
<evidence type="ECO:0000259" key="6">
    <source>
        <dbReference type="PROSITE" id="PS50102"/>
    </source>
</evidence>
<evidence type="ECO:0000256" key="5">
    <source>
        <dbReference type="SAM" id="Coils"/>
    </source>
</evidence>
<evidence type="ECO:0000256" key="1">
    <source>
        <dbReference type="ARBA" id="ARBA00004604"/>
    </source>
</evidence>
<keyword evidence="2 4" id="KW-0694">RNA-binding</keyword>
<dbReference type="GO" id="GO:0005730">
    <property type="term" value="C:nucleolus"/>
    <property type="evidence" value="ECO:0007669"/>
    <property type="project" value="UniProtKB-SubCell"/>
</dbReference>
<organism evidence="7 8">
    <name type="scientific">Theileria orientalis</name>
    <dbReference type="NCBI Taxonomy" id="68886"/>
    <lineage>
        <taxon>Eukaryota</taxon>
        <taxon>Sar</taxon>
        <taxon>Alveolata</taxon>
        <taxon>Apicomplexa</taxon>
        <taxon>Aconoidasida</taxon>
        <taxon>Piroplasmida</taxon>
        <taxon>Theileriidae</taxon>
        <taxon>Theileria</taxon>
    </lineage>
</organism>
<keyword evidence="3" id="KW-0539">Nucleus</keyword>
<dbReference type="SMART" id="SM00360">
    <property type="entry name" value="RRM"/>
    <property type="match status" value="1"/>
</dbReference>
<feature type="coiled-coil region" evidence="5">
    <location>
        <begin position="116"/>
        <end position="173"/>
    </location>
</feature>
<dbReference type="InterPro" id="IPR000504">
    <property type="entry name" value="RRM_dom"/>
</dbReference>
<dbReference type="Gene3D" id="3.30.70.330">
    <property type="match status" value="1"/>
</dbReference>
<evidence type="ECO:0000313" key="7">
    <source>
        <dbReference type="EMBL" id="UKJ88377.2"/>
    </source>
</evidence>
<dbReference type="GO" id="GO:0003723">
    <property type="term" value="F:RNA binding"/>
    <property type="evidence" value="ECO:0007669"/>
    <property type="project" value="UniProtKB-UniRule"/>
</dbReference>
<keyword evidence="5" id="KW-0175">Coiled coil</keyword>
<dbReference type="Proteomes" id="UP000244803">
    <property type="component" value="Chromosome 1"/>
</dbReference>
<feature type="domain" description="RRM" evidence="6">
    <location>
        <begin position="13"/>
        <end position="91"/>
    </location>
</feature>
<dbReference type="PANTHER" id="PTHR46754">
    <property type="entry name" value="MKI67 FHA DOMAIN-INTERACTING NUCLEOLAR PHOSPHOPROTEIN"/>
    <property type="match status" value="1"/>
</dbReference>
<dbReference type="Pfam" id="PF00076">
    <property type="entry name" value="RRM_1"/>
    <property type="match status" value="1"/>
</dbReference>
<sequence>MEREVSYKKNNRDIIYVGNLPKELSEQHLKKYFNQFGNVVKIRLMKSKKTNRSKGYAFVQFENSEIAQIAAETMDKYLIDGKALKVHVKDEDQIVKHLFKRGRTMMIKNNKVKLMNSELDSKRRTMKEKLENIMESIKEGNKLENDEETEEFVNKLKRNLENLKDKQKRFNTDLYDDEIKEYTRALNTLKKHLKKSK</sequence>
<protein>
    <submittedName>
        <fullName evidence="7">Nucleolar phosphoprotein</fullName>
    </submittedName>
</protein>